<organism evidence="7 8">
    <name type="scientific">Nocardioides albertanoniae</name>
    <dbReference type="NCBI Taxonomy" id="1175486"/>
    <lineage>
        <taxon>Bacteria</taxon>
        <taxon>Bacillati</taxon>
        <taxon>Actinomycetota</taxon>
        <taxon>Actinomycetes</taxon>
        <taxon>Propionibacteriales</taxon>
        <taxon>Nocardioidaceae</taxon>
        <taxon>Nocardioides</taxon>
    </lineage>
</organism>
<evidence type="ECO:0000256" key="3">
    <source>
        <dbReference type="ARBA" id="ARBA00022692"/>
    </source>
</evidence>
<keyword evidence="2" id="KW-1003">Cell membrane</keyword>
<protein>
    <submittedName>
        <fullName evidence="7">Threonine/homoserine/homoserine lactone efflux protein</fullName>
    </submittedName>
</protein>
<dbReference type="InterPro" id="IPR001123">
    <property type="entry name" value="LeuE-type"/>
</dbReference>
<dbReference type="EMBL" id="VFOV01000001">
    <property type="protein sequence ID" value="TQL67406.1"/>
    <property type="molecule type" value="Genomic_DNA"/>
</dbReference>
<evidence type="ECO:0000256" key="1">
    <source>
        <dbReference type="ARBA" id="ARBA00004651"/>
    </source>
</evidence>
<keyword evidence="5 6" id="KW-0472">Membrane</keyword>
<dbReference type="PANTHER" id="PTHR30086">
    <property type="entry name" value="ARGININE EXPORTER PROTEIN ARGO"/>
    <property type="match status" value="1"/>
</dbReference>
<dbReference type="AlphaFoldDB" id="A0A543A4K3"/>
<feature type="transmembrane region" description="Helical" evidence="6">
    <location>
        <begin position="148"/>
        <end position="170"/>
    </location>
</feature>
<gene>
    <name evidence="7" type="ORF">FB381_1282</name>
</gene>
<feature type="transmembrane region" description="Helical" evidence="6">
    <location>
        <begin position="43"/>
        <end position="68"/>
    </location>
</feature>
<comment type="subcellular location">
    <subcellularLocation>
        <location evidence="1">Cell membrane</location>
        <topology evidence="1">Multi-pass membrane protein</topology>
    </subcellularLocation>
</comment>
<evidence type="ECO:0000313" key="8">
    <source>
        <dbReference type="Proteomes" id="UP000320209"/>
    </source>
</evidence>
<comment type="caution">
    <text evidence="7">The sequence shown here is derived from an EMBL/GenBank/DDBJ whole genome shotgun (WGS) entry which is preliminary data.</text>
</comment>
<dbReference type="RefSeq" id="WP_211352336.1">
    <property type="nucleotide sequence ID" value="NZ_VFOV01000001.1"/>
</dbReference>
<keyword evidence="4 6" id="KW-1133">Transmembrane helix</keyword>
<feature type="transmembrane region" description="Helical" evidence="6">
    <location>
        <begin position="191"/>
        <end position="208"/>
    </location>
</feature>
<evidence type="ECO:0000256" key="5">
    <source>
        <dbReference type="ARBA" id="ARBA00023136"/>
    </source>
</evidence>
<evidence type="ECO:0000256" key="2">
    <source>
        <dbReference type="ARBA" id="ARBA00022475"/>
    </source>
</evidence>
<evidence type="ECO:0000313" key="7">
    <source>
        <dbReference type="EMBL" id="TQL67406.1"/>
    </source>
</evidence>
<dbReference type="GO" id="GO:0005886">
    <property type="term" value="C:plasma membrane"/>
    <property type="evidence" value="ECO:0007669"/>
    <property type="project" value="UniProtKB-SubCell"/>
</dbReference>
<evidence type="ECO:0000256" key="6">
    <source>
        <dbReference type="SAM" id="Phobius"/>
    </source>
</evidence>
<sequence>MFVLSSEVMLAFGAASLVTMLIPGPAVVYVVTRSVEHGRVAGLFSMAGLETGAAVHVLLSMTGIAALLRASATAFTLLTWVGAGYLLWLATRALLVRDRPRTEEVTAMPPRRRRFYVDGLLVDLLNPKTALFFLAFLPQFVDPRRGSVSLQVAVLGVIFVLIAGLCDGTYAILASRMSRRLRSSTRARRRLGWASAGIYLSLAVGAVAV</sequence>
<keyword evidence="8" id="KW-1185">Reference proteome</keyword>
<reference evidence="7 8" key="1">
    <citation type="submission" date="2019-06" db="EMBL/GenBank/DDBJ databases">
        <title>Sequencing the genomes of 1000 actinobacteria strains.</title>
        <authorList>
            <person name="Klenk H.-P."/>
        </authorList>
    </citation>
    <scope>NUCLEOTIDE SEQUENCE [LARGE SCALE GENOMIC DNA]</scope>
    <source>
        <strain evidence="7 8">DSM 25218</strain>
    </source>
</reference>
<dbReference type="PANTHER" id="PTHR30086:SF20">
    <property type="entry name" value="ARGININE EXPORTER PROTEIN ARGO-RELATED"/>
    <property type="match status" value="1"/>
</dbReference>
<dbReference type="GO" id="GO:0015171">
    <property type="term" value="F:amino acid transmembrane transporter activity"/>
    <property type="evidence" value="ECO:0007669"/>
    <property type="project" value="TreeGrafter"/>
</dbReference>
<accession>A0A543A4K3</accession>
<dbReference type="Pfam" id="PF01810">
    <property type="entry name" value="LysE"/>
    <property type="match status" value="1"/>
</dbReference>
<dbReference type="Proteomes" id="UP000320209">
    <property type="component" value="Unassembled WGS sequence"/>
</dbReference>
<feature type="transmembrane region" description="Helical" evidence="6">
    <location>
        <begin position="12"/>
        <end position="31"/>
    </location>
</feature>
<dbReference type="PIRSF" id="PIRSF006324">
    <property type="entry name" value="LeuE"/>
    <property type="match status" value="1"/>
</dbReference>
<feature type="transmembrane region" description="Helical" evidence="6">
    <location>
        <begin position="74"/>
        <end position="95"/>
    </location>
</feature>
<feature type="transmembrane region" description="Helical" evidence="6">
    <location>
        <begin position="115"/>
        <end position="136"/>
    </location>
</feature>
<keyword evidence="3 6" id="KW-0812">Transmembrane</keyword>
<proteinExistence type="predicted"/>
<name>A0A543A4K3_9ACTN</name>
<evidence type="ECO:0000256" key="4">
    <source>
        <dbReference type="ARBA" id="ARBA00022989"/>
    </source>
</evidence>